<dbReference type="PANTHER" id="PTHR11388:SF16">
    <property type="entry name" value="SOLUTE CARRIER ORGANIC ANION TRANSPORTER FAMILY MEMBER 1A2"/>
    <property type="match status" value="1"/>
</dbReference>
<dbReference type="GO" id="GO:0015125">
    <property type="term" value="F:bile acid transmembrane transporter activity"/>
    <property type="evidence" value="ECO:0007669"/>
    <property type="project" value="TreeGrafter"/>
</dbReference>
<evidence type="ECO:0000256" key="3">
    <source>
        <dbReference type="ARBA" id="ARBA00022692"/>
    </source>
</evidence>
<dbReference type="Proteomes" id="UP001166674">
    <property type="component" value="Unassembled WGS sequence"/>
</dbReference>
<dbReference type="PROSITE" id="PS51465">
    <property type="entry name" value="KAZAL_2"/>
    <property type="match status" value="1"/>
</dbReference>
<name>A0AA41MDA6_SCICA</name>
<evidence type="ECO:0000256" key="1">
    <source>
        <dbReference type="ARBA" id="ARBA00004651"/>
    </source>
</evidence>
<comment type="caution">
    <text evidence="8">The sequence shown here is derived from an EMBL/GenBank/DDBJ whole genome shotgun (WGS) entry which is preliminary data.</text>
</comment>
<feature type="transmembrane region" description="Helical" evidence="6">
    <location>
        <begin position="208"/>
        <end position="229"/>
    </location>
</feature>
<evidence type="ECO:0000256" key="6">
    <source>
        <dbReference type="SAM" id="Phobius"/>
    </source>
</evidence>
<feature type="domain" description="Kazal-like" evidence="7">
    <location>
        <begin position="129"/>
        <end position="184"/>
    </location>
</feature>
<dbReference type="AlphaFoldDB" id="A0AA41MDA6"/>
<keyword evidence="4 6" id="KW-1133">Transmembrane helix</keyword>
<sequence>MPLGISYIEDFSKSENSPLYIGFIETGAIIGPLIGLLLASFCANIYVDTGSVSTGIYNLPPICIGYIAGGLIMKKFKITVKQAAHIGCWLSVIEYLLYFLCFLATCDNSPVAGITTSYEGIQQDLYVGNKILADCNTDCNCPTKTWDPVCGDNGLSYMSACLAGCETSSGTGLNMVFQNCSCIRTSGNSSAVLGLCDKGHDCSMMLQYFLILSTISSFIYSLAAIPGYMVLLRHIYLGLPAALRGSSFIPAFLILILLRKHHLPGENDPSGTELAVMKVTEKEKECKDVHQNSKVLNDEEMKAKL</sequence>
<gene>
    <name evidence="8" type="ORF">SUZIE_104695</name>
</gene>
<dbReference type="GO" id="GO:0043252">
    <property type="term" value="P:sodium-independent organic anion transport"/>
    <property type="evidence" value="ECO:0007669"/>
    <property type="project" value="TreeGrafter"/>
</dbReference>
<accession>A0AA41MDA6</accession>
<evidence type="ECO:0000256" key="5">
    <source>
        <dbReference type="ARBA" id="ARBA00023136"/>
    </source>
</evidence>
<dbReference type="Pfam" id="PF07648">
    <property type="entry name" value="Kazal_2"/>
    <property type="match status" value="1"/>
</dbReference>
<dbReference type="InterPro" id="IPR036058">
    <property type="entry name" value="Kazal_dom_sf"/>
</dbReference>
<dbReference type="SUPFAM" id="SSF100895">
    <property type="entry name" value="Kazal-type serine protease inhibitors"/>
    <property type="match status" value="1"/>
</dbReference>
<keyword evidence="2" id="KW-1003">Cell membrane</keyword>
<dbReference type="Pfam" id="PF03137">
    <property type="entry name" value="OATP"/>
    <property type="match status" value="2"/>
</dbReference>
<protein>
    <submittedName>
        <fullName evidence="8">Solute carrier organic anion transporter family member 1A2</fullName>
    </submittedName>
</protein>
<evidence type="ECO:0000313" key="9">
    <source>
        <dbReference type="Proteomes" id="UP001166674"/>
    </source>
</evidence>
<feature type="transmembrane region" description="Helical" evidence="6">
    <location>
        <begin position="235"/>
        <end position="258"/>
    </location>
</feature>
<evidence type="ECO:0000256" key="2">
    <source>
        <dbReference type="ARBA" id="ARBA00022475"/>
    </source>
</evidence>
<dbReference type="PANTHER" id="PTHR11388">
    <property type="entry name" value="ORGANIC ANION TRANSPORTER"/>
    <property type="match status" value="1"/>
</dbReference>
<dbReference type="InterPro" id="IPR004156">
    <property type="entry name" value="OATP"/>
</dbReference>
<proteinExistence type="predicted"/>
<comment type="subcellular location">
    <subcellularLocation>
        <location evidence="1">Cell membrane</location>
        <topology evidence="1">Multi-pass membrane protein</topology>
    </subcellularLocation>
</comment>
<reference evidence="8" key="1">
    <citation type="submission" date="2020-03" db="EMBL/GenBank/DDBJ databases">
        <title>Studies in the Genomics of Life Span.</title>
        <authorList>
            <person name="Glass D."/>
        </authorList>
    </citation>
    <scope>NUCLEOTIDE SEQUENCE</scope>
    <source>
        <strain evidence="8">SUZIE</strain>
        <tissue evidence="8">Muscle</tissue>
    </source>
</reference>
<evidence type="ECO:0000256" key="4">
    <source>
        <dbReference type="ARBA" id="ARBA00022989"/>
    </source>
</evidence>
<keyword evidence="9" id="KW-1185">Reference proteome</keyword>
<dbReference type="Gene3D" id="3.30.60.30">
    <property type="match status" value="1"/>
</dbReference>
<evidence type="ECO:0000259" key="7">
    <source>
        <dbReference type="PROSITE" id="PS51465"/>
    </source>
</evidence>
<feature type="transmembrane region" description="Helical" evidence="6">
    <location>
        <begin position="52"/>
        <end position="72"/>
    </location>
</feature>
<organism evidence="8 9">
    <name type="scientific">Sciurus carolinensis</name>
    <name type="common">Eastern gray squirrel</name>
    <dbReference type="NCBI Taxonomy" id="30640"/>
    <lineage>
        <taxon>Eukaryota</taxon>
        <taxon>Metazoa</taxon>
        <taxon>Chordata</taxon>
        <taxon>Craniata</taxon>
        <taxon>Vertebrata</taxon>
        <taxon>Euteleostomi</taxon>
        <taxon>Mammalia</taxon>
        <taxon>Eutheria</taxon>
        <taxon>Euarchontoglires</taxon>
        <taxon>Glires</taxon>
        <taxon>Rodentia</taxon>
        <taxon>Sciuromorpha</taxon>
        <taxon>Sciuridae</taxon>
        <taxon>Sciurinae</taxon>
        <taxon>Sciurini</taxon>
        <taxon>Sciurus</taxon>
    </lineage>
</organism>
<evidence type="ECO:0000313" key="8">
    <source>
        <dbReference type="EMBL" id="MBZ3869814.1"/>
    </source>
</evidence>
<feature type="transmembrane region" description="Helical" evidence="6">
    <location>
        <begin position="20"/>
        <end position="46"/>
    </location>
</feature>
<dbReference type="EMBL" id="JAATJV010140800">
    <property type="protein sequence ID" value="MBZ3869814.1"/>
    <property type="molecule type" value="Genomic_DNA"/>
</dbReference>
<keyword evidence="3 6" id="KW-0812">Transmembrane</keyword>
<dbReference type="GO" id="GO:0016323">
    <property type="term" value="C:basolateral plasma membrane"/>
    <property type="evidence" value="ECO:0007669"/>
    <property type="project" value="TreeGrafter"/>
</dbReference>
<keyword evidence="5 6" id="KW-0472">Membrane</keyword>
<dbReference type="InterPro" id="IPR002350">
    <property type="entry name" value="Kazal_dom"/>
</dbReference>
<dbReference type="GO" id="GO:0015347">
    <property type="term" value="F:sodium-independent organic anion transmembrane transporter activity"/>
    <property type="evidence" value="ECO:0007669"/>
    <property type="project" value="TreeGrafter"/>
</dbReference>